<accession>A0A940P9W1</accession>
<evidence type="ECO:0000313" key="1">
    <source>
        <dbReference type="EMBL" id="MBP1039516.1"/>
    </source>
</evidence>
<evidence type="ECO:0000313" key="2">
    <source>
        <dbReference type="Proteomes" id="UP000674938"/>
    </source>
</evidence>
<sequence>MKQLTIGESFSGFLSSLKIRNMGNMTHKEIYEYIFEDFLSDVVAYLGPYTLDRLVNEGIIDGNIYDISKSINDEIFDMINGAEWNVCSVKKSKRWNKIFDDLSKLDNLIHEKWTDEEIEYLKTM</sequence>
<keyword evidence="2" id="KW-1185">Reference proteome</keyword>
<dbReference type="AlphaFoldDB" id="A0A940P9W1"/>
<protein>
    <submittedName>
        <fullName evidence="1">Uncharacterized protein</fullName>
    </submittedName>
</protein>
<comment type="caution">
    <text evidence="1">The sequence shown here is derived from an EMBL/GenBank/DDBJ whole genome shotgun (WGS) entry which is preliminary data.</text>
</comment>
<reference evidence="1" key="1">
    <citation type="submission" date="2020-12" db="EMBL/GenBank/DDBJ databases">
        <title>Vagococcus allomyrinae sp. nov. and Enterococcus lavae sp. nov., isolated from the larvae of Allomyrina dichotoma.</title>
        <authorList>
            <person name="Lee S.D."/>
        </authorList>
    </citation>
    <scope>NUCLEOTIDE SEQUENCE</scope>
    <source>
        <strain evidence="1">BWB3-3</strain>
    </source>
</reference>
<name>A0A940P9W1_9ENTE</name>
<proteinExistence type="predicted"/>
<dbReference type="RefSeq" id="WP_209524420.1">
    <property type="nucleotide sequence ID" value="NZ_JAEEGA010000001.1"/>
</dbReference>
<dbReference type="Proteomes" id="UP000674938">
    <property type="component" value="Unassembled WGS sequence"/>
</dbReference>
<gene>
    <name evidence="1" type="ORF">I6N95_00710</name>
</gene>
<dbReference type="EMBL" id="JAEEGA010000001">
    <property type="protein sequence ID" value="MBP1039516.1"/>
    <property type="molecule type" value="Genomic_DNA"/>
</dbReference>
<organism evidence="1 2">
    <name type="scientific">Vagococcus allomyrinae</name>
    <dbReference type="NCBI Taxonomy" id="2794353"/>
    <lineage>
        <taxon>Bacteria</taxon>
        <taxon>Bacillati</taxon>
        <taxon>Bacillota</taxon>
        <taxon>Bacilli</taxon>
        <taxon>Lactobacillales</taxon>
        <taxon>Enterococcaceae</taxon>
        <taxon>Vagococcus</taxon>
    </lineage>
</organism>